<keyword evidence="4" id="KW-1133">Transmembrane helix</keyword>
<dbReference type="InterPro" id="IPR031402">
    <property type="entry name" value="LYRIC"/>
</dbReference>
<keyword evidence="4" id="KW-0472">Membrane</keyword>
<dbReference type="PANTHER" id="PTHR23251:SF0">
    <property type="entry name" value="PROTEIN LYRIC"/>
    <property type="match status" value="1"/>
</dbReference>
<feature type="compositionally biased region" description="Basic residues" evidence="3">
    <location>
        <begin position="418"/>
        <end position="427"/>
    </location>
</feature>
<feature type="region of interest" description="Disordered" evidence="3">
    <location>
        <begin position="381"/>
        <end position="459"/>
    </location>
</feature>
<dbReference type="CTD" id="553275"/>
<name>A0A6J2W747_CHACN</name>
<protein>
    <submittedName>
        <fullName evidence="6">Protein LYRIC isoform X1</fullName>
    </submittedName>
</protein>
<evidence type="ECO:0000313" key="6">
    <source>
        <dbReference type="RefSeq" id="XP_030639216.1"/>
    </source>
</evidence>
<feature type="region of interest" description="Disordered" evidence="3">
    <location>
        <begin position="472"/>
        <end position="525"/>
    </location>
</feature>
<dbReference type="GO" id="GO:0006357">
    <property type="term" value="P:regulation of transcription by RNA polymerase II"/>
    <property type="evidence" value="ECO:0007669"/>
    <property type="project" value="TreeGrafter"/>
</dbReference>
<feature type="region of interest" description="Disordered" evidence="3">
    <location>
        <begin position="77"/>
        <end position="119"/>
    </location>
</feature>
<dbReference type="GO" id="GO:0005634">
    <property type="term" value="C:nucleus"/>
    <property type="evidence" value="ECO:0007669"/>
    <property type="project" value="UniProtKB-SubCell"/>
</dbReference>
<evidence type="ECO:0000256" key="1">
    <source>
        <dbReference type="ARBA" id="ARBA00004123"/>
    </source>
</evidence>
<dbReference type="GeneID" id="115819843"/>
<feature type="region of interest" description="Disordered" evidence="3">
    <location>
        <begin position="140"/>
        <end position="267"/>
    </location>
</feature>
<dbReference type="GO" id="GO:0003712">
    <property type="term" value="F:transcription coregulator activity"/>
    <property type="evidence" value="ECO:0007669"/>
    <property type="project" value="TreeGrafter"/>
</dbReference>
<dbReference type="Pfam" id="PF15686">
    <property type="entry name" value="LYRIC"/>
    <property type="match status" value="1"/>
</dbReference>
<evidence type="ECO:0000256" key="2">
    <source>
        <dbReference type="ARBA" id="ARBA00023242"/>
    </source>
</evidence>
<feature type="compositionally biased region" description="Basic and acidic residues" evidence="3">
    <location>
        <begin position="233"/>
        <end position="243"/>
    </location>
</feature>
<dbReference type="GO" id="GO:0043066">
    <property type="term" value="P:negative regulation of apoptotic process"/>
    <property type="evidence" value="ECO:0007669"/>
    <property type="project" value="InterPro"/>
</dbReference>
<reference evidence="6" key="1">
    <citation type="submission" date="2025-08" db="UniProtKB">
        <authorList>
            <consortium name="RefSeq"/>
        </authorList>
    </citation>
    <scope>IDENTIFICATION</scope>
</reference>
<gene>
    <name evidence="6" type="primary">mtdhb</name>
</gene>
<keyword evidence="2" id="KW-0539">Nucleus</keyword>
<dbReference type="GO" id="GO:0045766">
    <property type="term" value="P:positive regulation of angiogenesis"/>
    <property type="evidence" value="ECO:0007669"/>
    <property type="project" value="InterPro"/>
</dbReference>
<accession>A0A6J2W747</accession>
<feature type="compositionally biased region" description="Basic and acidic residues" evidence="3">
    <location>
        <begin position="505"/>
        <end position="515"/>
    </location>
</feature>
<dbReference type="GO" id="GO:0043123">
    <property type="term" value="P:positive regulation of canonical NF-kappaB signal transduction"/>
    <property type="evidence" value="ECO:0007669"/>
    <property type="project" value="InterPro"/>
</dbReference>
<evidence type="ECO:0000256" key="3">
    <source>
        <dbReference type="SAM" id="MobiDB-lite"/>
    </source>
</evidence>
<dbReference type="OrthoDB" id="8918651at2759"/>
<feature type="transmembrane region" description="Helical" evidence="4">
    <location>
        <begin position="50"/>
        <end position="70"/>
    </location>
</feature>
<dbReference type="InterPro" id="IPR052305">
    <property type="entry name" value="TransReg_TumorExp"/>
</dbReference>
<proteinExistence type="predicted"/>
<evidence type="ECO:0000256" key="4">
    <source>
        <dbReference type="SAM" id="Phobius"/>
    </source>
</evidence>
<feature type="compositionally biased region" description="Polar residues" evidence="3">
    <location>
        <begin position="199"/>
        <end position="214"/>
    </location>
</feature>
<organism evidence="5 6">
    <name type="scientific">Chanos chanos</name>
    <name type="common">Milkfish</name>
    <name type="synonym">Mugil chanos</name>
    <dbReference type="NCBI Taxonomy" id="29144"/>
    <lineage>
        <taxon>Eukaryota</taxon>
        <taxon>Metazoa</taxon>
        <taxon>Chordata</taxon>
        <taxon>Craniata</taxon>
        <taxon>Vertebrata</taxon>
        <taxon>Euteleostomi</taxon>
        <taxon>Actinopterygii</taxon>
        <taxon>Neopterygii</taxon>
        <taxon>Teleostei</taxon>
        <taxon>Ostariophysi</taxon>
        <taxon>Gonorynchiformes</taxon>
        <taxon>Chanidae</taxon>
        <taxon>Chanos</taxon>
    </lineage>
</organism>
<dbReference type="Proteomes" id="UP000504632">
    <property type="component" value="Chromosome 8"/>
</dbReference>
<feature type="compositionally biased region" description="Low complexity" evidence="3">
    <location>
        <begin position="495"/>
        <end position="504"/>
    </location>
</feature>
<keyword evidence="4" id="KW-0812">Transmembrane</keyword>
<comment type="subcellular location">
    <subcellularLocation>
        <location evidence="1">Nucleus</location>
    </subcellularLocation>
</comment>
<dbReference type="FunCoup" id="A0A6J2W747">
    <property type="interactions" value="739"/>
</dbReference>
<feature type="compositionally biased region" description="Basic and acidic residues" evidence="3">
    <location>
        <begin position="158"/>
        <end position="174"/>
    </location>
</feature>
<feature type="compositionally biased region" description="Basic and acidic residues" evidence="3">
    <location>
        <begin position="84"/>
        <end position="103"/>
    </location>
</feature>
<feature type="compositionally biased region" description="Basic residues" evidence="3">
    <location>
        <begin position="516"/>
        <end position="525"/>
    </location>
</feature>
<dbReference type="InParanoid" id="A0A6J2W747"/>
<dbReference type="PANTHER" id="PTHR23251">
    <property type="entry name" value="LYSINE-RICH CEACAM1 CO-ISOLATED PROTEIN LYRIC PROTEIN"/>
    <property type="match status" value="1"/>
</dbReference>
<evidence type="ECO:0000313" key="5">
    <source>
        <dbReference type="Proteomes" id="UP000504632"/>
    </source>
</evidence>
<keyword evidence="5" id="KW-1185">Reference proteome</keyword>
<dbReference type="AlphaFoldDB" id="A0A6J2W747"/>
<dbReference type="RefSeq" id="XP_030639216.1">
    <property type="nucleotide sequence ID" value="XM_030783356.1"/>
</dbReference>
<sequence length="525" mass="56963">MMAPSWQEVASQQAEQIANRLRELMSSGVVFLHTELGVDLGLKPEHFPQWVILLTPCIGLLIMMVLWMSVSRGISKQRSVTPLEETREITTESVKTAKPEEPKKKNKKKSAEKKLQTNGRVAVEVQEEVKVATEIKPQEQPEIKTDKAKKNKKKAKAVIKEAKTTPSTDGKEPDEAGAWETKVSNREKRQQRRKDKPTSDSSASPGGPEPTSSVPAAEQPKIAIPSEPSSQKKNKENKGEPSRAKPAKAEAVVPQAVTPRWDEVIGGTDGGWNDLGLKLSAQIPAVEPENWTPVAQSSEQLKKEPLWSQEMEGSWTFVDGIQNPVPFTRLSATPAAGDSQAIPDLSWACQPLVDDEWSGLNGTTADSSDWNAPSVEWGNYVEPQPECTPTPVQPVTLEVQVSDEEKDKGETAAPGSGKAKKKKKKKKKAEDAGTNAQEEAEKEVSAAGPGASVQPTALTAPAAAAEIQVEVQSSVKQTAPVHVPQRPAEPEATGKKGSAAAATQKKPEENWESKQVKKKKARRET</sequence>